<gene>
    <name evidence="1" type="ORF">DIATSA_LOCUS2086</name>
</gene>
<dbReference type="EMBL" id="OU893342">
    <property type="protein sequence ID" value="CAG9783959.1"/>
    <property type="molecule type" value="Genomic_DNA"/>
</dbReference>
<keyword evidence="2" id="KW-1185">Reference proteome</keyword>
<dbReference type="OrthoDB" id="270720at2759"/>
<accession>A0A9N9QVB3</accession>
<dbReference type="AlphaFoldDB" id="A0A9N9QVB3"/>
<evidence type="ECO:0000313" key="2">
    <source>
        <dbReference type="Proteomes" id="UP001153714"/>
    </source>
</evidence>
<dbReference type="Proteomes" id="UP001153714">
    <property type="component" value="Chromosome 11"/>
</dbReference>
<evidence type="ECO:0000313" key="1">
    <source>
        <dbReference type="EMBL" id="CAG9783959.1"/>
    </source>
</evidence>
<dbReference type="InterPro" id="IPR052472">
    <property type="entry name" value="MORN3"/>
</dbReference>
<reference evidence="1" key="1">
    <citation type="submission" date="2021-12" db="EMBL/GenBank/DDBJ databases">
        <authorList>
            <person name="King R."/>
        </authorList>
    </citation>
    <scope>NUCLEOTIDE SEQUENCE</scope>
</reference>
<protein>
    <submittedName>
        <fullName evidence="1">Uncharacterized protein</fullName>
    </submittedName>
</protein>
<proteinExistence type="predicted"/>
<organism evidence="1 2">
    <name type="scientific">Diatraea saccharalis</name>
    <name type="common">sugarcane borer</name>
    <dbReference type="NCBI Taxonomy" id="40085"/>
    <lineage>
        <taxon>Eukaryota</taxon>
        <taxon>Metazoa</taxon>
        <taxon>Ecdysozoa</taxon>
        <taxon>Arthropoda</taxon>
        <taxon>Hexapoda</taxon>
        <taxon>Insecta</taxon>
        <taxon>Pterygota</taxon>
        <taxon>Neoptera</taxon>
        <taxon>Endopterygota</taxon>
        <taxon>Lepidoptera</taxon>
        <taxon>Glossata</taxon>
        <taxon>Ditrysia</taxon>
        <taxon>Pyraloidea</taxon>
        <taxon>Crambidae</taxon>
        <taxon>Crambinae</taxon>
        <taxon>Diatraea</taxon>
    </lineage>
</organism>
<name>A0A9N9QVB3_9NEOP</name>
<reference evidence="1" key="2">
    <citation type="submission" date="2022-10" db="EMBL/GenBank/DDBJ databases">
        <authorList>
            <consortium name="ENA_rothamsted_submissions"/>
            <consortium name="culmorum"/>
            <person name="King R."/>
        </authorList>
    </citation>
    <scope>NUCLEOTIDE SEQUENCE</scope>
</reference>
<dbReference type="PANTHER" id="PTHR46511">
    <property type="entry name" value="MORN REPEAT-CONTAINING PROTEIN 3"/>
    <property type="match status" value="1"/>
</dbReference>
<dbReference type="SUPFAM" id="SSF82185">
    <property type="entry name" value="Histone H3 K4-specific methyltransferase SET7/9 N-terminal domain"/>
    <property type="match status" value="1"/>
</dbReference>
<dbReference type="PANTHER" id="PTHR46511:SF1">
    <property type="entry name" value="MORN REPEAT-CONTAINING PROTEIN 3"/>
    <property type="match status" value="1"/>
</dbReference>
<sequence length="99" mass="11806">MSTENGNRYEGRWQKNLKHGLGRFYHMHTGQLQEGCWVHDLCVKSKMSDIIIRQCCDLPTQYPIPLEQLRYSRKILEESEFWLLQKIGNIDKHLKNCID</sequence>
<dbReference type="Gene3D" id="2.20.110.10">
    <property type="entry name" value="Histone H3 K4-specific methyltransferase SET7/9 N-terminal domain"/>
    <property type="match status" value="1"/>
</dbReference>